<dbReference type="PANTHER" id="PTHR14605">
    <property type="entry name" value="CHST5 PROTEIN"/>
    <property type="match status" value="1"/>
</dbReference>
<dbReference type="InterPro" id="IPR019306">
    <property type="entry name" value="TMEM231"/>
</dbReference>
<keyword evidence="5 12" id="KW-0812">Transmembrane</keyword>
<evidence type="ECO:0000256" key="11">
    <source>
        <dbReference type="ARBA" id="ARBA00024803"/>
    </source>
</evidence>
<keyword evidence="4" id="KW-1003">Cell membrane</keyword>
<proteinExistence type="inferred from homology"/>
<name>A0AAD9PE92_RIDPI</name>
<keyword evidence="6 12" id="KW-1133">Transmembrane helix</keyword>
<evidence type="ECO:0000313" key="13">
    <source>
        <dbReference type="EMBL" id="KAK2193050.1"/>
    </source>
</evidence>
<keyword evidence="7" id="KW-0969">Cilium</keyword>
<keyword evidence="14" id="KW-1185">Reference proteome</keyword>
<feature type="transmembrane region" description="Helical" evidence="12">
    <location>
        <begin position="23"/>
        <end position="43"/>
    </location>
</feature>
<evidence type="ECO:0000256" key="1">
    <source>
        <dbReference type="ARBA" id="ARBA00004272"/>
    </source>
</evidence>
<keyword evidence="9" id="KW-0325">Glycoprotein</keyword>
<comment type="similarity">
    <text evidence="2">Belongs to the TMEM231 family.</text>
</comment>
<evidence type="ECO:0000256" key="8">
    <source>
        <dbReference type="ARBA" id="ARBA00023136"/>
    </source>
</evidence>
<evidence type="ECO:0000313" key="14">
    <source>
        <dbReference type="Proteomes" id="UP001209878"/>
    </source>
</evidence>
<evidence type="ECO:0000256" key="4">
    <source>
        <dbReference type="ARBA" id="ARBA00022475"/>
    </source>
</evidence>
<organism evidence="13 14">
    <name type="scientific">Ridgeia piscesae</name>
    <name type="common">Tubeworm</name>
    <dbReference type="NCBI Taxonomy" id="27915"/>
    <lineage>
        <taxon>Eukaryota</taxon>
        <taxon>Metazoa</taxon>
        <taxon>Spiralia</taxon>
        <taxon>Lophotrochozoa</taxon>
        <taxon>Annelida</taxon>
        <taxon>Polychaeta</taxon>
        <taxon>Sedentaria</taxon>
        <taxon>Canalipalpata</taxon>
        <taxon>Sabellida</taxon>
        <taxon>Siboglinidae</taxon>
        <taxon>Ridgeia</taxon>
    </lineage>
</organism>
<evidence type="ECO:0000256" key="10">
    <source>
        <dbReference type="ARBA" id="ARBA00023273"/>
    </source>
</evidence>
<gene>
    <name evidence="13" type="ORF">NP493_18g11000</name>
</gene>
<dbReference type="GO" id="GO:0035869">
    <property type="term" value="C:ciliary transition zone"/>
    <property type="evidence" value="ECO:0007669"/>
    <property type="project" value="TreeGrafter"/>
</dbReference>
<protein>
    <recommendedName>
        <fullName evidence="3">Transmembrane protein 231</fullName>
    </recommendedName>
</protein>
<accession>A0AAD9PE92</accession>
<evidence type="ECO:0000256" key="3">
    <source>
        <dbReference type="ARBA" id="ARBA00015087"/>
    </source>
</evidence>
<evidence type="ECO:0000256" key="7">
    <source>
        <dbReference type="ARBA" id="ARBA00023069"/>
    </source>
</evidence>
<comment type="function">
    <text evidence="11">Transmembrane component of the tectonic-like complex, a complex localized at the transition zone of primary cilia and acting as a barrier that prevents diffusion of transmembrane proteins between the cilia and plasma membranes. Required for ciliogenesis and sonic hedgehog/SHH signaling.</text>
</comment>
<keyword evidence="10" id="KW-0966">Cell projection</keyword>
<dbReference type="AlphaFoldDB" id="A0AAD9PE92"/>
<evidence type="ECO:0000256" key="12">
    <source>
        <dbReference type="SAM" id="Phobius"/>
    </source>
</evidence>
<reference evidence="13" key="1">
    <citation type="journal article" date="2023" name="Mol. Biol. Evol.">
        <title>Third-Generation Sequencing Reveals the Adaptive Role of the Epigenome in Three Deep-Sea Polychaetes.</title>
        <authorList>
            <person name="Perez M."/>
            <person name="Aroh O."/>
            <person name="Sun Y."/>
            <person name="Lan Y."/>
            <person name="Juniper S.K."/>
            <person name="Young C.R."/>
            <person name="Angers B."/>
            <person name="Qian P.Y."/>
        </authorList>
    </citation>
    <scope>NUCLEOTIDE SEQUENCE</scope>
    <source>
        <strain evidence="13">R07B-5</strain>
    </source>
</reference>
<dbReference type="GO" id="GO:0060271">
    <property type="term" value="P:cilium assembly"/>
    <property type="evidence" value="ECO:0007669"/>
    <property type="project" value="TreeGrafter"/>
</dbReference>
<comment type="caution">
    <text evidence="13">The sequence shown here is derived from an EMBL/GenBank/DDBJ whole genome shotgun (WGS) entry which is preliminary data.</text>
</comment>
<evidence type="ECO:0000256" key="9">
    <source>
        <dbReference type="ARBA" id="ARBA00023180"/>
    </source>
</evidence>
<dbReference type="GO" id="GO:0032880">
    <property type="term" value="P:regulation of protein localization"/>
    <property type="evidence" value="ECO:0007669"/>
    <property type="project" value="TreeGrafter"/>
</dbReference>
<evidence type="ECO:0000256" key="6">
    <source>
        <dbReference type="ARBA" id="ARBA00022989"/>
    </source>
</evidence>
<evidence type="ECO:0000256" key="2">
    <source>
        <dbReference type="ARBA" id="ARBA00009082"/>
    </source>
</evidence>
<keyword evidence="8 12" id="KW-0472">Membrane</keyword>
<dbReference type="Proteomes" id="UP001209878">
    <property type="component" value="Unassembled WGS sequence"/>
</dbReference>
<sequence>MALYEIHTHAELRRYKTHVCSKATLIQIFCLLLTIIPPFFVAYRSEGFYKKIEFYQEQPVIHFKHQVIIFIQLKNDYVTWSTLKNFNQLHMGHVRLPVVKSREEDMNRDGILDHLKFQLDMPMADSEEVLGVTLILIFDYKLRKFVSLDMDCMAYVQHSTIIPGAALQFVGDLKFHQSEPLIHKGADRRFKEEIISSSSVHASDFDLHDIFEKYSRRNMSTSLAQTYTTWITGRGAKKPFTIKATINYPQETLLYAPGFWQVIKFAWIQYFSVLAVFMYLVGKMRTFIFQNQLVTTIVQRPWTKIP</sequence>
<dbReference type="PANTHER" id="PTHR14605:SF1">
    <property type="entry name" value="TRANSMEMBRANE PROTEIN 231"/>
    <property type="match status" value="1"/>
</dbReference>
<dbReference type="Pfam" id="PF10149">
    <property type="entry name" value="TM231"/>
    <property type="match status" value="1"/>
</dbReference>
<feature type="transmembrane region" description="Helical" evidence="12">
    <location>
        <begin position="259"/>
        <end position="281"/>
    </location>
</feature>
<dbReference type="EMBL" id="JAODUO010000018">
    <property type="protein sequence ID" value="KAK2193050.1"/>
    <property type="molecule type" value="Genomic_DNA"/>
</dbReference>
<comment type="subcellular location">
    <subcellularLocation>
        <location evidence="1">Cell projection</location>
        <location evidence="1">Cilium membrane</location>
        <topology evidence="1">Multi-pass membrane protein</topology>
    </subcellularLocation>
</comment>
<dbReference type="GO" id="GO:0060170">
    <property type="term" value="C:ciliary membrane"/>
    <property type="evidence" value="ECO:0007669"/>
    <property type="project" value="UniProtKB-SubCell"/>
</dbReference>
<evidence type="ECO:0000256" key="5">
    <source>
        <dbReference type="ARBA" id="ARBA00022692"/>
    </source>
</evidence>